<organism evidence="8 9">
    <name type="scientific">Cohnella yongneupensis</name>
    <dbReference type="NCBI Taxonomy" id="425006"/>
    <lineage>
        <taxon>Bacteria</taxon>
        <taxon>Bacillati</taxon>
        <taxon>Bacillota</taxon>
        <taxon>Bacilli</taxon>
        <taxon>Bacillales</taxon>
        <taxon>Paenibacillaceae</taxon>
        <taxon>Cohnella</taxon>
    </lineage>
</organism>
<reference evidence="9" key="1">
    <citation type="journal article" date="2019" name="Int. J. Syst. Evol. Microbiol.">
        <title>The Global Catalogue of Microorganisms (GCM) 10K type strain sequencing project: providing services to taxonomists for standard genome sequencing and annotation.</title>
        <authorList>
            <consortium name="The Broad Institute Genomics Platform"/>
            <consortium name="The Broad Institute Genome Sequencing Center for Infectious Disease"/>
            <person name="Wu L."/>
            <person name="Ma J."/>
        </authorList>
    </citation>
    <scope>NUCLEOTIDE SEQUENCE [LARGE SCALE GENOMIC DNA]</scope>
    <source>
        <strain evidence="9">CGMCC 1.18578</strain>
    </source>
</reference>
<comment type="subcellular location">
    <subcellularLocation>
        <location evidence="1">Cell membrane</location>
    </subcellularLocation>
</comment>
<keyword evidence="3 6" id="KW-0812">Transmembrane</keyword>
<feature type="transmembrane region" description="Helical" evidence="6">
    <location>
        <begin position="14"/>
        <end position="32"/>
    </location>
</feature>
<dbReference type="RefSeq" id="WP_378111949.1">
    <property type="nucleotide sequence ID" value="NZ_JBHSNC010000035.1"/>
</dbReference>
<sequence length="116" mass="12606">MNEPRKVTGSKRKWIVLGVITLLAGGIISYFASPRPDGLERVAEDHGFLDKAKTPSWTAWIADYEVPGIHVPIVKVGLAGLIGVGLLFLVLYLLTGSLTRRGRGKEDVGESDRHPS</sequence>
<evidence type="ECO:0000313" key="8">
    <source>
        <dbReference type="EMBL" id="MFC5530016.1"/>
    </source>
</evidence>
<keyword evidence="5 6" id="KW-0472">Membrane</keyword>
<evidence type="ECO:0000313" key="9">
    <source>
        <dbReference type="Proteomes" id="UP001596108"/>
    </source>
</evidence>
<feature type="transmembrane region" description="Helical" evidence="6">
    <location>
        <begin position="73"/>
        <end position="95"/>
    </location>
</feature>
<evidence type="ECO:0000256" key="6">
    <source>
        <dbReference type="SAM" id="Phobius"/>
    </source>
</evidence>
<feature type="domain" description="PDGLE" evidence="7">
    <location>
        <begin position="12"/>
        <end position="95"/>
    </location>
</feature>
<dbReference type="InterPro" id="IPR025937">
    <property type="entry name" value="PDGLE_dom"/>
</dbReference>
<evidence type="ECO:0000256" key="1">
    <source>
        <dbReference type="ARBA" id="ARBA00004236"/>
    </source>
</evidence>
<keyword evidence="2" id="KW-1003">Cell membrane</keyword>
<evidence type="ECO:0000256" key="3">
    <source>
        <dbReference type="ARBA" id="ARBA00022692"/>
    </source>
</evidence>
<gene>
    <name evidence="8" type="ORF">ACFPQ4_11245</name>
</gene>
<evidence type="ECO:0000256" key="2">
    <source>
        <dbReference type="ARBA" id="ARBA00022475"/>
    </source>
</evidence>
<dbReference type="Pfam" id="PF13190">
    <property type="entry name" value="PDGLE"/>
    <property type="match status" value="1"/>
</dbReference>
<name>A0ABW0QYX8_9BACL</name>
<evidence type="ECO:0000259" key="7">
    <source>
        <dbReference type="Pfam" id="PF13190"/>
    </source>
</evidence>
<keyword evidence="9" id="KW-1185">Reference proteome</keyword>
<comment type="caution">
    <text evidence="8">The sequence shown here is derived from an EMBL/GenBank/DDBJ whole genome shotgun (WGS) entry which is preliminary data.</text>
</comment>
<protein>
    <submittedName>
        <fullName evidence="8">PDGLE domain-containing protein</fullName>
    </submittedName>
</protein>
<evidence type="ECO:0000256" key="4">
    <source>
        <dbReference type="ARBA" id="ARBA00022989"/>
    </source>
</evidence>
<evidence type="ECO:0000256" key="5">
    <source>
        <dbReference type="ARBA" id="ARBA00023136"/>
    </source>
</evidence>
<accession>A0ABW0QYX8</accession>
<dbReference type="Proteomes" id="UP001596108">
    <property type="component" value="Unassembled WGS sequence"/>
</dbReference>
<dbReference type="EMBL" id="JBHSNC010000035">
    <property type="protein sequence ID" value="MFC5530016.1"/>
    <property type="molecule type" value="Genomic_DNA"/>
</dbReference>
<keyword evidence="4 6" id="KW-1133">Transmembrane helix</keyword>
<proteinExistence type="predicted"/>